<feature type="transmembrane region" description="Helical" evidence="2">
    <location>
        <begin position="69"/>
        <end position="91"/>
    </location>
</feature>
<dbReference type="SUPFAM" id="SSF51735">
    <property type="entry name" value="NAD(P)-binding Rossmann-fold domains"/>
    <property type="match status" value="2"/>
</dbReference>
<gene>
    <name evidence="4" type="ORF">NIES2135_30590</name>
</gene>
<dbReference type="Pfam" id="PF02719">
    <property type="entry name" value="Polysacc_synt_2"/>
    <property type="match status" value="1"/>
</dbReference>
<dbReference type="InterPro" id="IPR036291">
    <property type="entry name" value="NAD(P)-bd_dom_sf"/>
</dbReference>
<organism evidence="4 5">
    <name type="scientific">Leptolyngbya boryana NIES-2135</name>
    <dbReference type="NCBI Taxonomy" id="1973484"/>
    <lineage>
        <taxon>Bacteria</taxon>
        <taxon>Bacillati</taxon>
        <taxon>Cyanobacteriota</taxon>
        <taxon>Cyanophyceae</taxon>
        <taxon>Leptolyngbyales</taxon>
        <taxon>Leptolyngbyaceae</taxon>
        <taxon>Leptolyngbya group</taxon>
        <taxon>Leptolyngbya</taxon>
    </lineage>
</organism>
<evidence type="ECO:0000256" key="2">
    <source>
        <dbReference type="SAM" id="Phobius"/>
    </source>
</evidence>
<reference evidence="4 5" key="1">
    <citation type="submission" date="2017-06" db="EMBL/GenBank/DDBJ databases">
        <title>Genome sequencing of cyanobaciteial culture collection at National Institute for Environmental Studies (NIES).</title>
        <authorList>
            <person name="Hirose Y."/>
            <person name="Shimura Y."/>
            <person name="Fujisawa T."/>
            <person name="Nakamura Y."/>
            <person name="Kawachi M."/>
        </authorList>
    </citation>
    <scope>NUCLEOTIDE SEQUENCE [LARGE SCALE GENOMIC DNA]</scope>
    <source>
        <strain evidence="4 5">NIES-2135</strain>
    </source>
</reference>
<dbReference type="CDD" id="cd05237">
    <property type="entry name" value="UDP_invert_4-6DH_SDR_e"/>
    <property type="match status" value="1"/>
</dbReference>
<dbReference type="AlphaFoldDB" id="A0A1Z4JHL7"/>
<comment type="similarity">
    <text evidence="1">Belongs to the polysaccharide synthase family.</text>
</comment>
<feature type="transmembrane region" description="Helical" evidence="2">
    <location>
        <begin position="103"/>
        <end position="127"/>
    </location>
</feature>
<sequence>MREKLSVSAAFLRLFQTGLLLQFITGLLKLPRRLRRYILFAGDSIIFLIAACIALNLRFEDSPLIDQFWYYQASLALTVPIKFCIFYLLGMYRPLLRHTGAEILWLALKAVILSEAGLVAFSTLLHVQVLPRSVQIISALITWIGVVGIRFSIRRFLVLIDTAPQATHAAAVRSRQRHKSLPYSTSQRIIIYGAGSAGFQLSQALLRETEYQVIAFVDDNPEIHGRSLDRAHIYSPTLLRTLIAQYQITMVLLAVPSASPQDKRRILQSLKGLPVKVKTVPSVREIVAGHVPIGKIRNVDISDLLGRAEVLPDPSLLRVNITDKSVLVTGAGGSIGSELCRQIAQQNPRLLVLYELNEFALYSIETELAETYPNVPRFAYLGSVTDGDRLSEVLEKHQVETVYHAAAYKHVPLVESNAAQGIINNAYGTMVTAQTAEKCRVETFVLISTDKAVRPTNVMGATKRIAELVLQALAARAKTRTRFVMVRFGNVLNSNGSVVPRFRQQIAAGQPITLTHPEMTRYFMSIPEASRLVIQAGAMAQGGEVFLLDMGEPVRIYDLAVQMIELSGLVPGADIDIEITGLRPGEKLYEELLISGNSMATSHPKIFAAREAMIPWEQLEPLLDQLFLAAYQKNATKLRSLLKTLVPEYQPSSSKSMDSVLNPQRRTS</sequence>
<protein>
    <submittedName>
        <fullName evidence="4">WblM protein</fullName>
    </submittedName>
</protein>
<dbReference type="EMBL" id="AP018203">
    <property type="protein sequence ID" value="BAY56229.1"/>
    <property type="molecule type" value="Genomic_DNA"/>
</dbReference>
<dbReference type="InterPro" id="IPR003869">
    <property type="entry name" value="Polysac_CapD-like"/>
</dbReference>
<name>A0A1Z4JHL7_LEPBY</name>
<accession>A0A1Z4JHL7</accession>
<feature type="transmembrane region" description="Helical" evidence="2">
    <location>
        <begin position="37"/>
        <end position="57"/>
    </location>
</feature>
<dbReference type="InterPro" id="IPR051203">
    <property type="entry name" value="Polysaccharide_Synthase-Rel"/>
</dbReference>
<keyword evidence="2" id="KW-0472">Membrane</keyword>
<keyword evidence="2" id="KW-1133">Transmembrane helix</keyword>
<evidence type="ECO:0000256" key="1">
    <source>
        <dbReference type="ARBA" id="ARBA00007430"/>
    </source>
</evidence>
<feature type="domain" description="Polysaccharide biosynthesis protein CapD-like" evidence="3">
    <location>
        <begin position="326"/>
        <end position="610"/>
    </location>
</feature>
<dbReference type="Gene3D" id="3.40.50.720">
    <property type="entry name" value="NAD(P)-binding Rossmann-like Domain"/>
    <property type="match status" value="2"/>
</dbReference>
<dbReference type="Proteomes" id="UP000217895">
    <property type="component" value="Chromosome"/>
</dbReference>
<dbReference type="PANTHER" id="PTHR43318">
    <property type="entry name" value="UDP-N-ACETYLGLUCOSAMINE 4,6-DEHYDRATASE"/>
    <property type="match status" value="1"/>
</dbReference>
<evidence type="ECO:0000313" key="4">
    <source>
        <dbReference type="EMBL" id="BAY56229.1"/>
    </source>
</evidence>
<keyword evidence="5" id="KW-1185">Reference proteome</keyword>
<evidence type="ECO:0000259" key="3">
    <source>
        <dbReference type="Pfam" id="PF02719"/>
    </source>
</evidence>
<proteinExistence type="inferred from homology"/>
<keyword evidence="2" id="KW-0812">Transmembrane</keyword>
<evidence type="ECO:0000313" key="5">
    <source>
        <dbReference type="Proteomes" id="UP000217895"/>
    </source>
</evidence>
<dbReference type="PANTHER" id="PTHR43318:SF1">
    <property type="entry name" value="POLYSACCHARIDE BIOSYNTHESIS PROTEIN EPSC-RELATED"/>
    <property type="match status" value="1"/>
</dbReference>